<dbReference type="InterPro" id="IPR027463">
    <property type="entry name" value="AcrB_DN_DC_subdom"/>
</dbReference>
<sequence>MPKFSVDLNPDNNLPKLVVTYQLTGATPELIEQEATSPLESVLSQIGGIQNIYSISSLYSGTIEITFDRDVDLDFKKFEVSSSIRQLYPKLHKALTYPQIEQRGKTDVSKQPILLYKINAPYASFEIKETVGKIFVNSLSLIQGIREVSVYGAEGLQISVDYDVDKLSIHNIAPSQIHAILQDEFSSFFPGALFLASGQKLAIKVDNNLKSIEEIEHIKLPTTSGLIQLNDLATISIQESKQRNYQRVNGLNSISLSVFADEGVNRLDLANTIKESVDQLKAKLPLDYAIELDYDDTEFLTKEIEKNYTRALLSVLILLVFILIAYRNWRHLLILFTGILVTLSITSLIGYFLKISIHLYTIAGITISFGLIIDNAIVVLDQLERRAGKSIYSAVLGATMTTIMALLLVLFLPEQERQNLTEFCIIVAISLFCSILVSLFYIPALYKLTRSGASYNNKLFSSASRMRIKFFNNYSTLITILSSYRRVVIGLLVLCFGIPIFLLPAKWDDHEWYNSTVGSELYQDQIRPVTDKILGGALRLFIRDVYERSGYRDPQRTALYIEASLPQGNTLNDMDRVIRFMETYLQSVQGIKKFITNVNSGQRGSIVIFFEKKVENGSLPYQLKSRLIAQSLDWGGVDWNIYGVGRAFSNSSGESLPNFKVSMKGYNYEELEAQSQILSDKLLKHKRIQKVNTNERLSWNDRSIEHFVLSIDKDKLSGLALTPARIALNLQEKTALEYASGSLNLNGKSIPLYVAPANGETYSTFDVLNDYQRSDQVQYQLTNTAELIKEKTANAIHKENKQYIRQVGFDYYGSYQFGDKYLTEVLTELSTIMPPGYLAEKLNWSFSWEKTKRQYSLLLLLIIGIYCISAILFESLKQPFYVIISIPISFIGLFLSFSLFDLYFDQGGYAAFVLLGGLVVNSSIFILNDFNQKRKKNRREFIKSTFIKLRPITLTILSTCMGLVPFLIGGQHEIFWFSLAAGTIGGLIVSVISIALVQPILMVDKS</sequence>
<evidence type="ECO:0000313" key="3">
    <source>
        <dbReference type="Proteomes" id="UP000288227"/>
    </source>
</evidence>
<dbReference type="Gene3D" id="3.30.70.1320">
    <property type="entry name" value="Multidrug efflux transporter AcrB pore domain like"/>
    <property type="match status" value="1"/>
</dbReference>
<accession>A0A401U7L1</accession>
<keyword evidence="1" id="KW-1133">Transmembrane helix</keyword>
<feature type="transmembrane region" description="Helical" evidence="1">
    <location>
        <begin position="880"/>
        <end position="903"/>
    </location>
</feature>
<feature type="transmembrane region" description="Helical" evidence="1">
    <location>
        <begin position="855"/>
        <end position="873"/>
    </location>
</feature>
<feature type="transmembrane region" description="Helical" evidence="1">
    <location>
        <begin position="308"/>
        <end position="326"/>
    </location>
</feature>
<name>A0A401U7L1_9BACT</name>
<dbReference type="PANTHER" id="PTHR32063">
    <property type="match status" value="1"/>
</dbReference>
<gene>
    <name evidence="2" type="ORF">SanaruYs_10980</name>
</gene>
<keyword evidence="1" id="KW-0812">Transmembrane</keyword>
<comment type="caution">
    <text evidence="2">The sequence shown here is derived from an EMBL/GenBank/DDBJ whole genome shotgun (WGS) entry which is preliminary data.</text>
</comment>
<organism evidence="2 3">
    <name type="scientific">Chryseotalea sanaruensis</name>
    <dbReference type="NCBI Taxonomy" id="2482724"/>
    <lineage>
        <taxon>Bacteria</taxon>
        <taxon>Pseudomonadati</taxon>
        <taxon>Bacteroidota</taxon>
        <taxon>Cytophagia</taxon>
        <taxon>Cytophagales</taxon>
        <taxon>Chryseotaleaceae</taxon>
        <taxon>Chryseotalea</taxon>
    </lineage>
</organism>
<evidence type="ECO:0000313" key="2">
    <source>
        <dbReference type="EMBL" id="GCC50879.1"/>
    </source>
</evidence>
<dbReference type="EMBL" id="BHXQ01000002">
    <property type="protein sequence ID" value="GCC50879.1"/>
    <property type="molecule type" value="Genomic_DNA"/>
</dbReference>
<dbReference type="Pfam" id="PF00873">
    <property type="entry name" value="ACR_tran"/>
    <property type="match status" value="2"/>
</dbReference>
<feature type="transmembrane region" description="Helical" evidence="1">
    <location>
        <begin position="425"/>
        <end position="446"/>
    </location>
</feature>
<dbReference type="PRINTS" id="PR00702">
    <property type="entry name" value="ACRIFLAVINRP"/>
</dbReference>
<dbReference type="Gene3D" id="1.20.1640.10">
    <property type="entry name" value="Multidrug efflux transporter AcrB transmembrane domain"/>
    <property type="match status" value="3"/>
</dbReference>
<dbReference type="SUPFAM" id="SSF82693">
    <property type="entry name" value="Multidrug efflux transporter AcrB pore domain, PN1, PN2, PC1 and PC2 subdomains"/>
    <property type="match status" value="2"/>
</dbReference>
<feature type="transmembrane region" description="Helical" evidence="1">
    <location>
        <begin position="487"/>
        <end position="507"/>
    </location>
</feature>
<dbReference type="InterPro" id="IPR001036">
    <property type="entry name" value="Acrflvin-R"/>
</dbReference>
<keyword evidence="1" id="KW-0472">Membrane</keyword>
<protein>
    <submittedName>
        <fullName evidence="2">AcrB/AcrD/AcrF family protein</fullName>
    </submittedName>
</protein>
<feature type="transmembrane region" description="Helical" evidence="1">
    <location>
        <begin position="359"/>
        <end position="380"/>
    </location>
</feature>
<keyword evidence="3" id="KW-1185">Reference proteome</keyword>
<dbReference type="GO" id="GO:0005886">
    <property type="term" value="C:plasma membrane"/>
    <property type="evidence" value="ECO:0007669"/>
    <property type="project" value="TreeGrafter"/>
</dbReference>
<dbReference type="GO" id="GO:0042910">
    <property type="term" value="F:xenobiotic transmembrane transporter activity"/>
    <property type="evidence" value="ECO:0007669"/>
    <property type="project" value="TreeGrafter"/>
</dbReference>
<feature type="transmembrane region" description="Helical" evidence="1">
    <location>
        <begin position="392"/>
        <end position="413"/>
    </location>
</feature>
<dbReference type="Gene3D" id="3.30.70.1440">
    <property type="entry name" value="Multidrug efflux transporter AcrB pore domain"/>
    <property type="match status" value="1"/>
</dbReference>
<dbReference type="Gene3D" id="3.30.70.1430">
    <property type="entry name" value="Multidrug efflux transporter AcrB pore domain"/>
    <property type="match status" value="2"/>
</dbReference>
<feature type="transmembrane region" description="Helical" evidence="1">
    <location>
        <begin position="949"/>
        <end position="968"/>
    </location>
</feature>
<proteinExistence type="predicted"/>
<dbReference type="Proteomes" id="UP000288227">
    <property type="component" value="Unassembled WGS sequence"/>
</dbReference>
<dbReference type="Gene3D" id="3.30.2090.10">
    <property type="entry name" value="Multidrug efflux transporter AcrB TolC docking domain, DN and DC subdomains"/>
    <property type="match status" value="2"/>
</dbReference>
<dbReference type="SUPFAM" id="SSF82866">
    <property type="entry name" value="Multidrug efflux transporter AcrB transmembrane domain"/>
    <property type="match status" value="2"/>
</dbReference>
<dbReference type="SUPFAM" id="SSF82714">
    <property type="entry name" value="Multidrug efflux transporter AcrB TolC docking domain, DN and DC subdomains"/>
    <property type="match status" value="1"/>
</dbReference>
<feature type="transmembrane region" description="Helical" evidence="1">
    <location>
        <begin position="333"/>
        <end position="353"/>
    </location>
</feature>
<evidence type="ECO:0000256" key="1">
    <source>
        <dbReference type="SAM" id="Phobius"/>
    </source>
</evidence>
<dbReference type="AlphaFoldDB" id="A0A401U7L1"/>
<feature type="transmembrane region" description="Helical" evidence="1">
    <location>
        <begin position="909"/>
        <end position="928"/>
    </location>
</feature>
<feature type="transmembrane region" description="Helical" evidence="1">
    <location>
        <begin position="974"/>
        <end position="997"/>
    </location>
</feature>
<reference evidence="2 3" key="1">
    <citation type="submission" date="2018-11" db="EMBL/GenBank/DDBJ databases">
        <title>Chryseotalea sanarue gen. nov., sp., nov., a member of the family Cytophagaceae, isolated from a brackish lake in Hamamatsu Japan.</title>
        <authorList>
            <person name="Maejima Y."/>
            <person name="Iino T."/>
            <person name="Muraguchi Y."/>
            <person name="Fukuda K."/>
            <person name="Ohkuma M."/>
            <person name="Moriuchi R."/>
            <person name="Dohra H."/>
            <person name="Kimbara K."/>
            <person name="Shintani M."/>
        </authorList>
    </citation>
    <scope>NUCLEOTIDE SEQUENCE [LARGE SCALE GENOMIC DNA]</scope>
    <source>
        <strain evidence="2 3">Ys</strain>
    </source>
</reference>
<dbReference type="PANTHER" id="PTHR32063:SF0">
    <property type="entry name" value="SWARMING MOTILITY PROTEIN SWRC"/>
    <property type="match status" value="1"/>
</dbReference>